<proteinExistence type="predicted"/>
<protein>
    <submittedName>
        <fullName evidence="1">10425_t:CDS:1</fullName>
    </submittedName>
</protein>
<gene>
    <name evidence="1" type="ORF">FCALED_LOCUS15028</name>
</gene>
<accession>A0A9N9ICY0</accession>
<dbReference type="OrthoDB" id="2384130at2759"/>
<reference evidence="1" key="1">
    <citation type="submission" date="2021-06" db="EMBL/GenBank/DDBJ databases">
        <authorList>
            <person name="Kallberg Y."/>
            <person name="Tangrot J."/>
            <person name="Rosling A."/>
        </authorList>
    </citation>
    <scope>NUCLEOTIDE SEQUENCE</scope>
    <source>
        <strain evidence="1">UK204</strain>
    </source>
</reference>
<feature type="non-terminal residue" evidence="1">
    <location>
        <position position="1"/>
    </location>
</feature>
<comment type="caution">
    <text evidence="1">The sequence shown here is derived from an EMBL/GenBank/DDBJ whole genome shotgun (WGS) entry which is preliminary data.</text>
</comment>
<keyword evidence="2" id="KW-1185">Reference proteome</keyword>
<dbReference type="AlphaFoldDB" id="A0A9N9ICY0"/>
<dbReference type="EMBL" id="CAJVPQ010012442">
    <property type="protein sequence ID" value="CAG8731715.1"/>
    <property type="molecule type" value="Genomic_DNA"/>
</dbReference>
<organism evidence="1 2">
    <name type="scientific">Funneliformis caledonium</name>
    <dbReference type="NCBI Taxonomy" id="1117310"/>
    <lineage>
        <taxon>Eukaryota</taxon>
        <taxon>Fungi</taxon>
        <taxon>Fungi incertae sedis</taxon>
        <taxon>Mucoromycota</taxon>
        <taxon>Glomeromycotina</taxon>
        <taxon>Glomeromycetes</taxon>
        <taxon>Glomerales</taxon>
        <taxon>Glomeraceae</taxon>
        <taxon>Funneliformis</taxon>
    </lineage>
</organism>
<dbReference type="Proteomes" id="UP000789570">
    <property type="component" value="Unassembled WGS sequence"/>
</dbReference>
<sequence>ISDSILRAIRNHLLTEGLTVRQHRNIKNLPKIASQVTTNQKLSTEIYNLIINYANFHGFLLLGHHMQTDSLAVILLPTEKSYISVYEDFVAVSKELDNGTSIISYKNFV</sequence>
<evidence type="ECO:0000313" key="2">
    <source>
        <dbReference type="Proteomes" id="UP000789570"/>
    </source>
</evidence>
<name>A0A9N9ICY0_9GLOM</name>
<evidence type="ECO:0000313" key="1">
    <source>
        <dbReference type="EMBL" id="CAG8731715.1"/>
    </source>
</evidence>